<evidence type="ECO:0000313" key="3">
    <source>
        <dbReference type="RefSeq" id="XP_031752232.1"/>
    </source>
</evidence>
<gene>
    <name evidence="3 4" type="primary">LOC116408714</name>
</gene>
<dbReference type="Proteomes" id="UP000008143">
    <property type="component" value="Chromosome 2"/>
</dbReference>
<dbReference type="KEGG" id="xtr:116408714"/>
<accession>A0A8J1J307</accession>
<dbReference type="AlphaFoldDB" id="A0A8J1J307"/>
<evidence type="ECO:0000313" key="2">
    <source>
        <dbReference type="Proteomes" id="UP000008143"/>
    </source>
</evidence>
<sequence length="487" mass="54886">MATGKMATISSHVKNLIKKEPLLSITKIMRYSESSEDNSSSSVSSSSSSSSESSSDSGSTSSESPPNVSRINKTLAISSDSKSKIDASPMPGIHNLPVFLSNTRQKQNKRILRKQKQQNLKQKRKPNRSQQVSITRYTNKDDEAGGVPFSPEKLNLAVKGGCLKILEECLLCHIPACKACQRLNEYVDTGSSGVLVPHNKRQRTFTPNDLEKCNVPKPKLENTPLDGWKYAETRSLDFIRNCPKHQNATKNYAKTITEHSEDGQSGPGTTVNNDTFWCSSSGNTSHKTSFAEIQPTKIVIDKHIDNCNRVVRKLKLTQSEDAMKELGAFKYAREEPVKQSYNVMWKHSLKEPSQNINSKYAEDEKRIVQKLGRDNKIPFKDNKTICCYNVPKKRKNDNVFGTTNRDTHLYMSDTNEMEEKVVKAMAKHFTRRDQNKSVKIPRKLESKCINLCQGESKCTANQGIPRVKQMDSIVYKVKKPQTYIIDV</sequence>
<dbReference type="RefSeq" id="XP_031752232.1">
    <property type="nucleotide sequence ID" value="XM_031896372.1"/>
</dbReference>
<name>A0A8J1J307_XENTR</name>
<reference evidence="3" key="1">
    <citation type="submission" date="2025-08" db="UniProtKB">
        <authorList>
            <consortium name="RefSeq"/>
        </authorList>
    </citation>
    <scope>IDENTIFICATION</scope>
    <source>
        <strain evidence="3">Nigerian</strain>
        <tissue evidence="3">Liver and blood</tissue>
    </source>
</reference>
<protein>
    <submittedName>
        <fullName evidence="3">Uncharacterized protein LOC116408714</fullName>
    </submittedName>
</protein>
<feature type="region of interest" description="Disordered" evidence="1">
    <location>
        <begin position="32"/>
        <end position="108"/>
    </location>
</feature>
<dbReference type="Xenbase" id="XB-GENE-29094563">
    <property type="gene designation" value="LOC116408714"/>
</dbReference>
<dbReference type="AGR" id="Xenbase:XB-GENE-29094563"/>
<dbReference type="GeneID" id="116408714"/>
<proteinExistence type="predicted"/>
<feature type="compositionally biased region" description="Low complexity" evidence="1">
    <location>
        <begin position="37"/>
        <end position="69"/>
    </location>
</feature>
<organism evidence="2 3">
    <name type="scientific">Xenopus tropicalis</name>
    <name type="common">Western clawed frog</name>
    <name type="synonym">Silurana tropicalis</name>
    <dbReference type="NCBI Taxonomy" id="8364"/>
    <lineage>
        <taxon>Eukaryota</taxon>
        <taxon>Metazoa</taxon>
        <taxon>Chordata</taxon>
        <taxon>Craniata</taxon>
        <taxon>Vertebrata</taxon>
        <taxon>Euteleostomi</taxon>
        <taxon>Amphibia</taxon>
        <taxon>Batrachia</taxon>
        <taxon>Anura</taxon>
        <taxon>Pipoidea</taxon>
        <taxon>Pipidae</taxon>
        <taxon>Xenopodinae</taxon>
        <taxon>Xenopus</taxon>
        <taxon>Silurana</taxon>
    </lineage>
</organism>
<evidence type="ECO:0000256" key="1">
    <source>
        <dbReference type="SAM" id="MobiDB-lite"/>
    </source>
</evidence>
<keyword evidence="2" id="KW-1185">Reference proteome</keyword>
<evidence type="ECO:0000313" key="4">
    <source>
        <dbReference type="Xenbase" id="XB-GENE-29094563"/>
    </source>
</evidence>